<organism evidence="3 4">
    <name type="scientific">Sphaerisporangium aureirubrum</name>
    <dbReference type="NCBI Taxonomy" id="1544736"/>
    <lineage>
        <taxon>Bacteria</taxon>
        <taxon>Bacillati</taxon>
        <taxon>Actinomycetota</taxon>
        <taxon>Actinomycetes</taxon>
        <taxon>Streptosporangiales</taxon>
        <taxon>Streptosporangiaceae</taxon>
        <taxon>Sphaerisporangium</taxon>
    </lineage>
</organism>
<feature type="transmembrane region" description="Helical" evidence="1">
    <location>
        <begin position="369"/>
        <end position="389"/>
    </location>
</feature>
<dbReference type="Pfam" id="PF09925">
    <property type="entry name" value="DUF2157"/>
    <property type="match status" value="1"/>
</dbReference>
<comment type="caution">
    <text evidence="3">The sequence shown here is derived from an EMBL/GenBank/DDBJ whole genome shotgun (WGS) entry which is preliminary data.</text>
</comment>
<accession>A0ABW1NBL0</accession>
<feature type="transmembrane region" description="Helical" evidence="1">
    <location>
        <begin position="51"/>
        <end position="69"/>
    </location>
</feature>
<dbReference type="RefSeq" id="WP_380747730.1">
    <property type="nucleotide sequence ID" value="NZ_JBHSRF010000006.1"/>
</dbReference>
<feature type="transmembrane region" description="Helical" evidence="1">
    <location>
        <begin position="191"/>
        <end position="211"/>
    </location>
</feature>
<name>A0ABW1NBL0_9ACTN</name>
<keyword evidence="1" id="KW-1133">Transmembrane helix</keyword>
<dbReference type="EMBL" id="JBHSRF010000006">
    <property type="protein sequence ID" value="MFC6080683.1"/>
    <property type="molecule type" value="Genomic_DNA"/>
</dbReference>
<sequence length="399" mass="40966">MDATTRVPVRRLAWLRGELARWQADGLIDAATAAQIGARYAPGRRLSLERLILVLGGGFLGVGLIWLVSANLHRISPLTRFAGILIIWLGAAALAEVLARRPREDGRSRPPGDGGAVTAARLVTVLAGGGVVFQAAQSLQVPAYDSSLLGVWAAGALAYAYATGSRGPLLAALALGAGWYSWFAGERLSIGAGAAVALLIAGVVSVAVAVLHESGWLPGFAPLWRLAGVVLVLTGLFIAVFPGASGAGGMYGSVAIWPGLVAVVLAAAAALGLGDAEGRREVAAVVVMLGAALLLVAWAPAMAAYPAGPGAAQTARALAGTIVYVLSAVWFAVVAARRDLSPLVYVVTGALVLFVTVQSFAVFQPLLSGAALFLVLGVVFLVTGVLVDYGRRRLMRVVR</sequence>
<feature type="transmembrane region" description="Helical" evidence="1">
    <location>
        <begin position="143"/>
        <end position="162"/>
    </location>
</feature>
<reference evidence="4" key="1">
    <citation type="journal article" date="2019" name="Int. J. Syst. Evol. Microbiol.">
        <title>The Global Catalogue of Microorganisms (GCM) 10K type strain sequencing project: providing services to taxonomists for standard genome sequencing and annotation.</title>
        <authorList>
            <consortium name="The Broad Institute Genomics Platform"/>
            <consortium name="The Broad Institute Genome Sequencing Center for Infectious Disease"/>
            <person name="Wu L."/>
            <person name="Ma J."/>
        </authorList>
    </citation>
    <scope>NUCLEOTIDE SEQUENCE [LARGE SCALE GENOMIC DNA]</scope>
    <source>
        <strain evidence="4">JCM 30346</strain>
    </source>
</reference>
<gene>
    <name evidence="3" type="ORF">ACFP1K_05900</name>
</gene>
<evidence type="ECO:0000313" key="3">
    <source>
        <dbReference type="EMBL" id="MFC6080683.1"/>
    </source>
</evidence>
<keyword evidence="1" id="KW-0812">Transmembrane</keyword>
<evidence type="ECO:0000259" key="2">
    <source>
        <dbReference type="Pfam" id="PF09925"/>
    </source>
</evidence>
<dbReference type="Proteomes" id="UP001596137">
    <property type="component" value="Unassembled WGS sequence"/>
</dbReference>
<proteinExistence type="predicted"/>
<feature type="transmembrane region" description="Helical" evidence="1">
    <location>
        <begin position="250"/>
        <end position="271"/>
    </location>
</feature>
<feature type="transmembrane region" description="Helical" evidence="1">
    <location>
        <begin position="81"/>
        <end position="99"/>
    </location>
</feature>
<evidence type="ECO:0000313" key="4">
    <source>
        <dbReference type="Proteomes" id="UP001596137"/>
    </source>
</evidence>
<feature type="transmembrane region" description="Helical" evidence="1">
    <location>
        <begin position="223"/>
        <end position="244"/>
    </location>
</feature>
<keyword evidence="1" id="KW-0472">Membrane</keyword>
<feature type="transmembrane region" description="Helical" evidence="1">
    <location>
        <begin position="343"/>
        <end position="363"/>
    </location>
</feature>
<feature type="domain" description="DUF2157" evidence="2">
    <location>
        <begin position="21"/>
        <end position="167"/>
    </location>
</feature>
<keyword evidence="4" id="KW-1185">Reference proteome</keyword>
<feature type="transmembrane region" description="Helical" evidence="1">
    <location>
        <begin position="317"/>
        <end position="336"/>
    </location>
</feature>
<dbReference type="InterPro" id="IPR018677">
    <property type="entry name" value="DUF2157"/>
</dbReference>
<feature type="transmembrane region" description="Helical" evidence="1">
    <location>
        <begin position="283"/>
        <end position="305"/>
    </location>
</feature>
<protein>
    <submittedName>
        <fullName evidence="3">DUF2157 domain-containing protein</fullName>
    </submittedName>
</protein>
<evidence type="ECO:0000256" key="1">
    <source>
        <dbReference type="SAM" id="Phobius"/>
    </source>
</evidence>